<reference evidence="2" key="1">
    <citation type="submission" date="2022-07" db="EMBL/GenBank/DDBJ databases">
        <title>Complete genome of Mycoplasma hyosynoviae B1.</title>
        <authorList>
            <person name="Spergser J."/>
        </authorList>
    </citation>
    <scope>NUCLEOTIDE SEQUENCE</scope>
    <source>
        <strain evidence="2">B1</strain>
    </source>
</reference>
<sequence>MSNLYKVNEIKKQHTDKFGDIITDGYFASAVSKEMMRSNDSMTDDIVNNVFANASSILNECPNPSGSGEFKKTGIVIGKVQSGKTSNFIALLALAFDNGYNLGIVIGGNTTELLTQNVNRIKSSFNVPVDRLVVLHSKDNHNKITPDAIRGFIENGQKVLIVTLKSPQVKTKKHMSRVSELFDDPVMANENTIIIDDEGDQATLNSKAYSKDIANQLAQTYKVAIEIKKKIKRHCFISITATPQANILIKTTDVLSPDFGKLIYPGRGYCGLSVFHGEEQDKYVKVIPEEEDSLLDSDGGVPASFYDALSSFYVSNAIRKSRGDMKVHSMLIHPSMKKFDHAKVEEKVNKLVKQWKIYAKNGIKDFGYINALREKLIKSYKIYKADGVVTRSFEEIEGQILECIRQSSDALVFNSDQINARSDAELYKTRIYIGGNILDRGITIKGLAITYIIRRAKGYSTVDNTEQRARWFGYKNVPGFSDYIDICRVWATEAIKKDFATINESDEDMWSSIERNLSRGKNFKELPRYFLLQNDVSHKLKLTRPQVARTKELFWSEWKTQTYYVKDKDQTAFNMQLVESFKSDHKNNNVVRDFKGDNQHLYIYDVKLSDFLENLLDKFKFCQDEMNYAGYLNKLEALITERKLDDLIDVVWVRINTNEKRKILEDGSIQQFFRGRDMRPNEKGEYNYLGDRHTCDDRPDKIQVQIHYIKASNMPDVDFYSPSICIYVPNHYIDEVKIIGRED</sequence>
<evidence type="ECO:0000313" key="3">
    <source>
        <dbReference type="Proteomes" id="UP001059349"/>
    </source>
</evidence>
<dbReference type="EMBL" id="CP101127">
    <property type="protein sequence ID" value="UTO26117.1"/>
    <property type="molecule type" value="Genomic_DNA"/>
</dbReference>
<dbReference type="GeneID" id="75105031"/>
<dbReference type="InterPro" id="IPR018310">
    <property type="entry name" value="Put_endonuclease_Z1-dom"/>
</dbReference>
<dbReference type="InterPro" id="IPR027417">
    <property type="entry name" value="P-loop_NTPase"/>
</dbReference>
<gene>
    <name evidence="2" type="ORF">NMG93_00920</name>
</gene>
<name>A0A9Q9BPZ2_9BACT</name>
<dbReference type="Gene3D" id="3.40.50.300">
    <property type="entry name" value="P-loop containing nucleotide triphosphate hydrolases"/>
    <property type="match status" value="1"/>
</dbReference>
<evidence type="ECO:0000259" key="1">
    <source>
        <dbReference type="Pfam" id="PF10593"/>
    </source>
</evidence>
<dbReference type="RefSeq" id="WP_254735427.1">
    <property type="nucleotide sequence ID" value="NZ_CP101127.1"/>
</dbReference>
<feature type="domain" description="Putative endonuclease Z1" evidence="1">
    <location>
        <begin position="305"/>
        <end position="522"/>
    </location>
</feature>
<dbReference type="Proteomes" id="UP001059349">
    <property type="component" value="Chromosome"/>
</dbReference>
<evidence type="ECO:0000313" key="2">
    <source>
        <dbReference type="EMBL" id="UTO26117.1"/>
    </source>
</evidence>
<organism evidence="2 3">
    <name type="scientific">Metamycoplasma hyosynoviae</name>
    <dbReference type="NCBI Taxonomy" id="29559"/>
    <lineage>
        <taxon>Bacteria</taxon>
        <taxon>Bacillati</taxon>
        <taxon>Mycoplasmatota</taxon>
        <taxon>Mycoplasmoidales</taxon>
        <taxon>Metamycoplasmataceae</taxon>
        <taxon>Metamycoplasma</taxon>
    </lineage>
</organism>
<proteinExistence type="predicted"/>
<accession>A0A9Q9BPZ2</accession>
<dbReference type="AlphaFoldDB" id="A0A9Q9BPZ2"/>
<protein>
    <submittedName>
        <fullName evidence="2">Z1 domain-containing protein</fullName>
    </submittedName>
</protein>
<dbReference type="SUPFAM" id="SSF52540">
    <property type="entry name" value="P-loop containing nucleoside triphosphate hydrolases"/>
    <property type="match status" value="1"/>
</dbReference>
<dbReference type="Pfam" id="PF10593">
    <property type="entry name" value="Z1"/>
    <property type="match status" value="1"/>
</dbReference>